<comment type="function">
    <text evidence="5">Involved in the maturation of [NiFe] hydrogenases. Required for nickel insertion into the metal center of the hydrogenase.</text>
</comment>
<keyword evidence="7" id="KW-1185">Reference proteome</keyword>
<dbReference type="Pfam" id="PF01155">
    <property type="entry name" value="HypA"/>
    <property type="match status" value="1"/>
</dbReference>
<organism evidence="6 7">
    <name type="scientific">Dethiosulfovibrio marinus</name>
    <dbReference type="NCBI Taxonomy" id="133532"/>
    <lineage>
        <taxon>Bacteria</taxon>
        <taxon>Thermotogati</taxon>
        <taxon>Synergistota</taxon>
        <taxon>Synergistia</taxon>
        <taxon>Synergistales</taxon>
        <taxon>Dethiosulfovibrionaceae</taxon>
        <taxon>Dethiosulfovibrio</taxon>
    </lineage>
</organism>
<keyword evidence="3 5" id="KW-0479">Metal-binding</keyword>
<evidence type="ECO:0000256" key="2">
    <source>
        <dbReference type="ARBA" id="ARBA00022596"/>
    </source>
</evidence>
<dbReference type="InterPro" id="IPR020538">
    <property type="entry name" value="Hydgase_Ni_incorp_HypA/HybF_CS"/>
</dbReference>
<dbReference type="PIRSF" id="PIRSF004761">
    <property type="entry name" value="Hydrgn_mat_HypA"/>
    <property type="match status" value="1"/>
</dbReference>
<evidence type="ECO:0000256" key="1">
    <source>
        <dbReference type="ARBA" id="ARBA00010748"/>
    </source>
</evidence>
<dbReference type="RefSeq" id="WP_236098909.1">
    <property type="nucleotide sequence ID" value="NZ_JAKGUD010000003.1"/>
</dbReference>
<accession>A0ABS9EL12</accession>
<comment type="caution">
    <text evidence="5">Lacks conserved residue(s) required for the propagation of feature annotation.</text>
</comment>
<keyword evidence="4 5" id="KW-0862">Zinc</keyword>
<proteinExistence type="inferred from homology"/>
<protein>
    <recommendedName>
        <fullName evidence="5">Hydrogenase maturation factor HypA</fullName>
    </recommendedName>
</protein>
<comment type="caution">
    <text evidence="6">The sequence shown here is derived from an EMBL/GenBank/DDBJ whole genome shotgun (WGS) entry which is preliminary data.</text>
</comment>
<dbReference type="PANTHER" id="PTHR34535:SF3">
    <property type="entry name" value="HYDROGENASE MATURATION FACTOR HYPA"/>
    <property type="match status" value="1"/>
</dbReference>
<keyword evidence="2 5" id="KW-0533">Nickel</keyword>
<reference evidence="6 7" key="1">
    <citation type="submission" date="2022-01" db="EMBL/GenBank/DDBJ databases">
        <title>Dethiosulfovibrio faecalis sp. nov., a novel proteolytic, non-sulfur-reducing bacterium isolated from a marine aquaculture solid waste bioreactor.</title>
        <authorList>
            <person name="Grabowski S."/>
            <person name="Apolinario E."/>
            <person name="Schneider N."/>
            <person name="Marshall C.W."/>
            <person name="Sowers K.R."/>
        </authorList>
    </citation>
    <scope>NUCLEOTIDE SEQUENCE [LARGE SCALE GENOMIC DNA]</scope>
    <source>
        <strain evidence="6 7">DSM 12537</strain>
    </source>
</reference>
<evidence type="ECO:0000313" key="6">
    <source>
        <dbReference type="EMBL" id="MCF4141897.1"/>
    </source>
</evidence>
<dbReference type="Proteomes" id="UP001200430">
    <property type="component" value="Unassembled WGS sequence"/>
</dbReference>
<feature type="binding site" evidence="5">
    <location>
        <position position="70"/>
    </location>
    <ligand>
        <name>Zn(2+)</name>
        <dbReference type="ChEBI" id="CHEBI:29105"/>
    </ligand>
</feature>
<gene>
    <name evidence="5" type="primary">hypA</name>
    <name evidence="6" type="ORF">L2W38_03590</name>
</gene>
<evidence type="ECO:0000256" key="3">
    <source>
        <dbReference type="ARBA" id="ARBA00022723"/>
    </source>
</evidence>
<evidence type="ECO:0000313" key="7">
    <source>
        <dbReference type="Proteomes" id="UP001200430"/>
    </source>
</evidence>
<dbReference type="InterPro" id="IPR000688">
    <property type="entry name" value="HypA/HybF"/>
</dbReference>
<dbReference type="Gene3D" id="3.30.2320.80">
    <property type="match status" value="1"/>
</dbReference>
<sequence>MSLVSAILESLEKMVDENGWSSVKSVTLRVGAMRQVIPDVMKFAFEVSVKGTPMEGAELAIISVPIKFSCRGCGAHWGEEELGYLCPSCGGMEVDMEQGMELELESLEVQER</sequence>
<feature type="binding site" evidence="5">
    <location>
        <position position="73"/>
    </location>
    <ligand>
        <name>Zn(2+)</name>
        <dbReference type="ChEBI" id="CHEBI:29105"/>
    </ligand>
</feature>
<dbReference type="PROSITE" id="PS01249">
    <property type="entry name" value="HYPA"/>
    <property type="match status" value="1"/>
</dbReference>
<comment type="similarity">
    <text evidence="1 5">Belongs to the HypA/HybF family.</text>
</comment>
<evidence type="ECO:0000256" key="4">
    <source>
        <dbReference type="ARBA" id="ARBA00022833"/>
    </source>
</evidence>
<name>A0ABS9EL12_9BACT</name>
<dbReference type="HAMAP" id="MF_00213">
    <property type="entry name" value="HypA_HybF"/>
    <property type="match status" value="1"/>
</dbReference>
<dbReference type="EMBL" id="JAKGUD010000003">
    <property type="protein sequence ID" value="MCF4141897.1"/>
    <property type="molecule type" value="Genomic_DNA"/>
</dbReference>
<feature type="binding site" evidence="5">
    <location>
        <position position="89"/>
    </location>
    <ligand>
        <name>Zn(2+)</name>
        <dbReference type="ChEBI" id="CHEBI:29105"/>
    </ligand>
</feature>
<dbReference type="PANTHER" id="PTHR34535">
    <property type="entry name" value="HYDROGENASE MATURATION FACTOR HYPA"/>
    <property type="match status" value="1"/>
</dbReference>
<evidence type="ECO:0000256" key="5">
    <source>
        <dbReference type="HAMAP-Rule" id="MF_00213"/>
    </source>
</evidence>
<feature type="binding site" evidence="5">
    <location>
        <position position="86"/>
    </location>
    <ligand>
        <name>Zn(2+)</name>
        <dbReference type="ChEBI" id="CHEBI:29105"/>
    </ligand>
</feature>